<organism evidence="2 3">
    <name type="scientific">Effusibacillus dendaii</name>
    <dbReference type="NCBI Taxonomy" id="2743772"/>
    <lineage>
        <taxon>Bacteria</taxon>
        <taxon>Bacillati</taxon>
        <taxon>Bacillota</taxon>
        <taxon>Bacilli</taxon>
        <taxon>Bacillales</taxon>
        <taxon>Alicyclobacillaceae</taxon>
        <taxon>Effusibacillus</taxon>
    </lineage>
</organism>
<dbReference type="KEGG" id="eff:skT53_15110"/>
<gene>
    <name evidence="2" type="ORF">skT53_15110</name>
</gene>
<dbReference type="GO" id="GO:0032259">
    <property type="term" value="P:methylation"/>
    <property type="evidence" value="ECO:0007669"/>
    <property type="project" value="UniProtKB-KW"/>
</dbReference>
<protein>
    <submittedName>
        <fullName evidence="2">Methyltransferase type 11</fullName>
    </submittedName>
</protein>
<keyword evidence="2" id="KW-0808">Transferase</keyword>
<dbReference type="InterPro" id="IPR013216">
    <property type="entry name" value="Methyltransf_11"/>
</dbReference>
<keyword evidence="3" id="KW-1185">Reference proteome</keyword>
<dbReference type="Proteomes" id="UP000593802">
    <property type="component" value="Chromosome"/>
</dbReference>
<evidence type="ECO:0000313" key="3">
    <source>
        <dbReference type="Proteomes" id="UP000593802"/>
    </source>
</evidence>
<dbReference type="PANTHER" id="PTHR43591:SF24">
    <property type="entry name" value="2-METHOXY-6-POLYPRENYL-1,4-BENZOQUINOL METHYLASE, MITOCHONDRIAL"/>
    <property type="match status" value="1"/>
</dbReference>
<dbReference type="InterPro" id="IPR029063">
    <property type="entry name" value="SAM-dependent_MTases_sf"/>
</dbReference>
<name>A0A7I8DCH0_9BACL</name>
<dbReference type="Gene3D" id="3.40.50.150">
    <property type="entry name" value="Vaccinia Virus protein VP39"/>
    <property type="match status" value="1"/>
</dbReference>
<dbReference type="EMBL" id="AP023366">
    <property type="protein sequence ID" value="BCJ86526.1"/>
    <property type="molecule type" value="Genomic_DNA"/>
</dbReference>
<dbReference type="CDD" id="cd02440">
    <property type="entry name" value="AdoMet_MTases"/>
    <property type="match status" value="1"/>
</dbReference>
<sequence length="188" mass="21110">MGHRFNPNKVHKLDNPKRRELLPPEETLAALHIQDGDNVADIGVGIGYFAIPAARLTSGTVYGIDVEPQMLEMLKEKCEAAGISNLRMVQSEAEQINLPDSSVEKVICAFMLHELNDLRQGLLEMKRILRPGGKVLILDWEKKETQSGPPVEERLAAEFLQSELEKTGFRPQLSRPHDSFYLILAELV</sequence>
<reference evidence="2 3" key="1">
    <citation type="submission" date="2020-08" db="EMBL/GenBank/DDBJ databases">
        <title>Complete Genome Sequence of Effusibacillus dendaii Strain skT53, Isolated from Farmland soil.</title>
        <authorList>
            <person name="Konishi T."/>
            <person name="Kawasaki H."/>
        </authorList>
    </citation>
    <scope>NUCLEOTIDE SEQUENCE [LARGE SCALE GENOMIC DNA]</scope>
    <source>
        <strain evidence="3">skT53</strain>
    </source>
</reference>
<dbReference type="RefSeq" id="WP_200760521.1">
    <property type="nucleotide sequence ID" value="NZ_AP023366.1"/>
</dbReference>
<dbReference type="PANTHER" id="PTHR43591">
    <property type="entry name" value="METHYLTRANSFERASE"/>
    <property type="match status" value="1"/>
</dbReference>
<proteinExistence type="predicted"/>
<feature type="domain" description="Methyltransferase type 11" evidence="1">
    <location>
        <begin position="41"/>
        <end position="137"/>
    </location>
</feature>
<evidence type="ECO:0000259" key="1">
    <source>
        <dbReference type="Pfam" id="PF08241"/>
    </source>
</evidence>
<dbReference type="SUPFAM" id="SSF53335">
    <property type="entry name" value="S-adenosyl-L-methionine-dependent methyltransferases"/>
    <property type="match status" value="1"/>
</dbReference>
<keyword evidence="2" id="KW-0489">Methyltransferase</keyword>
<dbReference type="AlphaFoldDB" id="A0A7I8DCH0"/>
<evidence type="ECO:0000313" key="2">
    <source>
        <dbReference type="EMBL" id="BCJ86526.1"/>
    </source>
</evidence>
<dbReference type="Pfam" id="PF08241">
    <property type="entry name" value="Methyltransf_11"/>
    <property type="match status" value="1"/>
</dbReference>
<accession>A0A7I8DCH0</accession>
<dbReference type="GO" id="GO:0008757">
    <property type="term" value="F:S-adenosylmethionine-dependent methyltransferase activity"/>
    <property type="evidence" value="ECO:0007669"/>
    <property type="project" value="InterPro"/>
</dbReference>